<dbReference type="InterPro" id="IPR011009">
    <property type="entry name" value="Kinase-like_dom_sf"/>
</dbReference>
<reference evidence="3" key="2">
    <citation type="submission" date="2017-06" db="EMBL/GenBank/DDBJ databases">
        <title>The pomegranate genome and the genomics of punicalagin biosynthesis.</title>
        <authorList>
            <person name="Xu C."/>
        </authorList>
    </citation>
    <scope>NUCLEOTIDE SEQUENCE [LARGE SCALE GENOMIC DNA]</scope>
    <source>
        <tissue evidence="3">Fresh leaf</tissue>
    </source>
</reference>
<dbReference type="Gene3D" id="1.10.510.10">
    <property type="entry name" value="Transferase(Phosphotransferase) domain 1"/>
    <property type="match status" value="1"/>
</dbReference>
<evidence type="ECO:0000256" key="1">
    <source>
        <dbReference type="SAM" id="MobiDB-lite"/>
    </source>
</evidence>
<proteinExistence type="predicted"/>
<dbReference type="EMBL" id="PGOL01002323">
    <property type="protein sequence ID" value="PKI48846.1"/>
    <property type="molecule type" value="Genomic_DNA"/>
</dbReference>
<feature type="domain" description="Protein kinase" evidence="2">
    <location>
        <begin position="47"/>
        <end position="315"/>
    </location>
</feature>
<reference evidence="5" key="1">
    <citation type="journal article" date="2017" name="Plant J.">
        <title>The pomegranate (Punica granatum L.) genome and the genomics of punicalagin biosynthesis.</title>
        <authorList>
            <person name="Qin G."/>
            <person name="Xu C."/>
            <person name="Ming R."/>
            <person name="Tang H."/>
            <person name="Guyot R."/>
            <person name="Kramer E.M."/>
            <person name="Hu Y."/>
            <person name="Yi X."/>
            <person name="Qi Y."/>
            <person name="Xu X."/>
            <person name="Gao Z."/>
            <person name="Pan H."/>
            <person name="Jian J."/>
            <person name="Tian Y."/>
            <person name="Yue Z."/>
            <person name="Xu Y."/>
        </authorList>
    </citation>
    <scope>NUCLEOTIDE SEQUENCE [LARGE SCALE GENOMIC DNA]</scope>
    <source>
        <strain evidence="5">cv. Dabenzi</strain>
    </source>
</reference>
<dbReference type="SUPFAM" id="SSF56112">
    <property type="entry name" value="Protein kinase-like (PK-like)"/>
    <property type="match status" value="1"/>
</dbReference>
<dbReference type="InterPro" id="IPR000719">
    <property type="entry name" value="Prot_kinase_dom"/>
</dbReference>
<reference evidence="4 6" key="3">
    <citation type="submission" date="2017-11" db="EMBL/GenBank/DDBJ databases">
        <title>De-novo sequencing of pomegranate (Punica granatum L.) genome.</title>
        <authorList>
            <person name="Akparov Z."/>
            <person name="Amiraslanov A."/>
            <person name="Hajiyeva S."/>
            <person name="Abbasov M."/>
            <person name="Kaur K."/>
            <person name="Hamwieh A."/>
            <person name="Solovyev V."/>
            <person name="Salamov A."/>
            <person name="Braich B."/>
            <person name="Kosarev P."/>
            <person name="Mahmoud A."/>
            <person name="Hajiyev E."/>
            <person name="Babayeva S."/>
            <person name="Izzatullayeva V."/>
            <person name="Mammadov A."/>
            <person name="Mammadov A."/>
            <person name="Sharifova S."/>
            <person name="Ojaghi J."/>
            <person name="Eynullazada K."/>
            <person name="Bayramov B."/>
            <person name="Abdulazimova A."/>
            <person name="Shahmuradov I."/>
        </authorList>
    </citation>
    <scope>NUCLEOTIDE SEQUENCE [LARGE SCALE GENOMIC DNA]</scope>
    <source>
        <strain evidence="4">AG2017</strain>
        <strain evidence="6">cv. AG2017</strain>
        <tissue evidence="4">Leaf</tissue>
    </source>
</reference>
<sequence>MTICLRNSGGEHEREPEPPKQSTKRELGKLVFMQDCGYDFDVEDMLRASAQVLGKGSFGTSYKADLEDGPTVAVKRMKMANTAITEFEELAKKISSLRHENVATLRAYYCDKDERILIYDYYDLGSMSSLLHGKKGKVVAPMTWEDRLNMAIGAARGIDYIHKQEGGKLFHGNLKPSNIFLSSQGYGIVSDILFPSLMNHVQQQPSTKYEAPEVVVSRRFQQSDVYSFGVLLLELLVRKFEPAPSDGEVRDFVQWGQVVSREVDSGEVFDDHLRDQPSILKELQETFHIGILCVQKWPEERPKISDVVKSLEEILALRNEN</sequence>
<evidence type="ECO:0000313" key="6">
    <source>
        <dbReference type="Proteomes" id="UP000233551"/>
    </source>
</evidence>
<evidence type="ECO:0000313" key="4">
    <source>
        <dbReference type="EMBL" id="PKI48846.1"/>
    </source>
</evidence>
<dbReference type="Gene3D" id="3.30.200.20">
    <property type="entry name" value="Phosphorylase Kinase, domain 1"/>
    <property type="match status" value="1"/>
</dbReference>
<protein>
    <recommendedName>
        <fullName evidence="2">Protein kinase domain-containing protein</fullName>
    </recommendedName>
</protein>
<feature type="region of interest" description="Disordered" evidence="1">
    <location>
        <begin position="1"/>
        <end position="25"/>
    </location>
</feature>
<gene>
    <name evidence="3" type="ORF">CDL15_Pgr018754</name>
    <name evidence="4" type="ORF">CRG98_030784</name>
</gene>
<evidence type="ECO:0000313" key="5">
    <source>
        <dbReference type="Proteomes" id="UP000197138"/>
    </source>
</evidence>
<dbReference type="PROSITE" id="PS50011">
    <property type="entry name" value="PROTEIN_KINASE_DOM"/>
    <property type="match status" value="1"/>
</dbReference>
<dbReference type="PIRSF" id="PIRSF000654">
    <property type="entry name" value="Integrin-linked_kinase"/>
    <property type="match status" value="1"/>
</dbReference>
<dbReference type="InterPro" id="IPR046959">
    <property type="entry name" value="PRK1-6/SRF4-like"/>
</dbReference>
<dbReference type="Proteomes" id="UP000197138">
    <property type="component" value="Unassembled WGS sequence"/>
</dbReference>
<feature type="compositionally biased region" description="Basic and acidic residues" evidence="1">
    <location>
        <begin position="9"/>
        <end position="25"/>
    </location>
</feature>
<evidence type="ECO:0000259" key="2">
    <source>
        <dbReference type="PROSITE" id="PS50011"/>
    </source>
</evidence>
<dbReference type="Proteomes" id="UP000233551">
    <property type="component" value="Unassembled WGS sequence"/>
</dbReference>
<dbReference type="Pfam" id="PF07714">
    <property type="entry name" value="PK_Tyr_Ser-Thr"/>
    <property type="match status" value="1"/>
</dbReference>
<dbReference type="InterPro" id="IPR001245">
    <property type="entry name" value="Ser-Thr/Tyr_kinase_cat_dom"/>
</dbReference>
<dbReference type="STRING" id="22663.A0A218VV33"/>
<dbReference type="AlphaFoldDB" id="A0A218VV33"/>
<comment type="caution">
    <text evidence="3">The sequence shown here is derived from an EMBL/GenBank/DDBJ whole genome shotgun (WGS) entry which is preliminary data.</text>
</comment>
<dbReference type="EMBL" id="MTKT01005815">
    <property type="protein sequence ID" value="OWM64183.1"/>
    <property type="molecule type" value="Genomic_DNA"/>
</dbReference>
<organism evidence="3 5">
    <name type="scientific">Punica granatum</name>
    <name type="common">Pomegranate</name>
    <dbReference type="NCBI Taxonomy" id="22663"/>
    <lineage>
        <taxon>Eukaryota</taxon>
        <taxon>Viridiplantae</taxon>
        <taxon>Streptophyta</taxon>
        <taxon>Embryophyta</taxon>
        <taxon>Tracheophyta</taxon>
        <taxon>Spermatophyta</taxon>
        <taxon>Magnoliopsida</taxon>
        <taxon>eudicotyledons</taxon>
        <taxon>Gunneridae</taxon>
        <taxon>Pentapetalae</taxon>
        <taxon>rosids</taxon>
        <taxon>malvids</taxon>
        <taxon>Myrtales</taxon>
        <taxon>Lythraceae</taxon>
        <taxon>Punica</taxon>
    </lineage>
</organism>
<dbReference type="PANTHER" id="PTHR48007:SF4">
    <property type="entry name" value="LEUCINE-RICH REPEAT RECEPTOR-LIKE PROTEIN KINASE PXC1"/>
    <property type="match status" value="1"/>
</dbReference>
<keyword evidence="6" id="KW-1185">Reference proteome</keyword>
<name>A0A218VV33_PUNGR</name>
<evidence type="ECO:0000313" key="3">
    <source>
        <dbReference type="EMBL" id="OWM64183.1"/>
    </source>
</evidence>
<accession>A0A218VV33</accession>
<dbReference type="PANTHER" id="PTHR48007">
    <property type="entry name" value="LEUCINE-RICH REPEAT RECEPTOR-LIKE PROTEIN KINASE PXC1"/>
    <property type="match status" value="1"/>
</dbReference>
<dbReference type="GO" id="GO:0004672">
    <property type="term" value="F:protein kinase activity"/>
    <property type="evidence" value="ECO:0007669"/>
    <property type="project" value="InterPro"/>
</dbReference>
<dbReference type="GO" id="GO:0005524">
    <property type="term" value="F:ATP binding"/>
    <property type="evidence" value="ECO:0007669"/>
    <property type="project" value="InterPro"/>
</dbReference>